<keyword evidence="2" id="KW-1185">Reference proteome</keyword>
<sequence length="80" mass="8381">MNLGKTRLAAIVGATLMAGGLMGGVAMAYQSHMFAARNALYAARSQLQVSRMNKGGHRVAALQAVNAAIRQVDLGIRVGR</sequence>
<comment type="caution">
    <text evidence="1">The sequence shown here is derived from an EMBL/GenBank/DDBJ whole genome shotgun (WGS) entry which is preliminary data.</text>
</comment>
<organism evidence="1 2">
    <name type="scientific">Acidiphilium rubrum</name>
    <dbReference type="NCBI Taxonomy" id="526"/>
    <lineage>
        <taxon>Bacteria</taxon>
        <taxon>Pseudomonadati</taxon>
        <taxon>Pseudomonadota</taxon>
        <taxon>Alphaproteobacteria</taxon>
        <taxon>Acetobacterales</taxon>
        <taxon>Acidocellaceae</taxon>
        <taxon>Acidiphilium</taxon>
    </lineage>
</organism>
<gene>
    <name evidence="1" type="ORF">SAMN05421828_102203</name>
</gene>
<dbReference type="RefSeq" id="WP_217696426.1">
    <property type="nucleotide sequence ID" value="NZ_FTNE01000002.1"/>
</dbReference>
<proteinExistence type="predicted"/>
<dbReference type="AlphaFoldDB" id="A0A8G2CI81"/>
<evidence type="ECO:0000313" key="2">
    <source>
        <dbReference type="Proteomes" id="UP000186308"/>
    </source>
</evidence>
<accession>A0A8G2CI81</accession>
<protein>
    <submittedName>
        <fullName evidence="1">Uncharacterized protein</fullName>
    </submittedName>
</protein>
<evidence type="ECO:0000313" key="1">
    <source>
        <dbReference type="EMBL" id="SIQ20665.1"/>
    </source>
</evidence>
<reference evidence="1 2" key="1">
    <citation type="submission" date="2017-01" db="EMBL/GenBank/DDBJ databases">
        <authorList>
            <person name="Varghese N."/>
            <person name="Submissions S."/>
        </authorList>
    </citation>
    <scope>NUCLEOTIDE SEQUENCE [LARGE SCALE GENOMIC DNA]</scope>
    <source>
        <strain evidence="1 2">ATCC 35905</strain>
    </source>
</reference>
<dbReference type="EMBL" id="FTNE01000002">
    <property type="protein sequence ID" value="SIQ20665.1"/>
    <property type="molecule type" value="Genomic_DNA"/>
</dbReference>
<dbReference type="Proteomes" id="UP000186308">
    <property type="component" value="Unassembled WGS sequence"/>
</dbReference>
<name>A0A8G2CI81_ACIRU</name>